<gene>
    <name evidence="1" type="ORF">O185_21630</name>
</gene>
<dbReference type="AlphaFoldDB" id="U7QX11"/>
<evidence type="ECO:0000313" key="2">
    <source>
        <dbReference type="Proteomes" id="UP000017133"/>
    </source>
</evidence>
<name>U7QX11_PHOTE</name>
<dbReference type="Proteomes" id="UP000017133">
    <property type="component" value="Unassembled WGS sequence"/>
</dbReference>
<proteinExistence type="predicted"/>
<comment type="caution">
    <text evidence="1">The sequence shown here is derived from an EMBL/GenBank/DDBJ whole genome shotgun (WGS) entry which is preliminary data.</text>
</comment>
<keyword evidence="2" id="KW-1185">Reference proteome</keyword>
<accession>U7QX11</accession>
<evidence type="ECO:0000313" key="1">
    <source>
        <dbReference type="EMBL" id="ERT11036.1"/>
    </source>
</evidence>
<organism evidence="1 2">
    <name type="scientific">Photorhabdus temperata J3</name>
    <dbReference type="NCBI Taxonomy" id="1389415"/>
    <lineage>
        <taxon>Bacteria</taxon>
        <taxon>Pseudomonadati</taxon>
        <taxon>Pseudomonadota</taxon>
        <taxon>Gammaproteobacteria</taxon>
        <taxon>Enterobacterales</taxon>
        <taxon>Morganellaceae</taxon>
        <taxon>Photorhabdus</taxon>
    </lineage>
</organism>
<dbReference type="PATRIC" id="fig|1389415.4.peg.4327"/>
<reference evidence="1 2" key="1">
    <citation type="submission" date="2013-10" db="EMBL/GenBank/DDBJ databases">
        <title>Whole Genome Shotgun Sequence of Photorhabdus temperata J3.</title>
        <authorList>
            <person name="Park G.-S."/>
            <person name="Hong S.-J."/>
            <person name="Shin J.-H."/>
        </authorList>
    </citation>
    <scope>NUCLEOTIDE SEQUENCE [LARGE SCALE GENOMIC DNA]</scope>
    <source>
        <strain evidence="1 2">J3</strain>
    </source>
</reference>
<protein>
    <submittedName>
        <fullName evidence="1">Uncharacterized protein</fullName>
    </submittedName>
</protein>
<dbReference type="RefSeq" id="WP_021324036.1">
    <property type="nucleotide sequence ID" value="NZ_AXDT01000236.1"/>
</dbReference>
<sequence length="262" mass="29475">MHIQVAALRTITSERTRHLVARDKQQSITEYAQQHITRRQTEIEQALAALVQHKKDISVPLFVTLPEFFWNIRWDALKNDEELHNLTECYLDQLPQRINTILGAFPKDKYGGIILLAGTVATLVETAQKGIYEALNYCLIGNNIRKIKSGSAEMSMWPKHHTSWVDFGPQVGESGDIIAYKLSPSLGVAVLKTSTCAPEHNTVQGYGSHIDNDMIKECPFSINICLDYTRLSASEQQNQPGRVLPLWRHGNVGGSQPDRDKL</sequence>
<dbReference type="EMBL" id="AXDT01000236">
    <property type="protein sequence ID" value="ERT11036.1"/>
    <property type="molecule type" value="Genomic_DNA"/>
</dbReference>